<dbReference type="EMBL" id="JBDFQZ010000010">
    <property type="protein sequence ID" value="KAK9682863.1"/>
    <property type="molecule type" value="Genomic_DNA"/>
</dbReference>
<dbReference type="Gene3D" id="1.10.8.430">
    <property type="entry name" value="Helical domain of apoptotic protease-activating factors"/>
    <property type="match status" value="1"/>
</dbReference>
<protein>
    <recommendedName>
        <fullName evidence="7">NB-ARC domain-containing protein</fullName>
    </recommendedName>
</protein>
<dbReference type="SUPFAM" id="SSF52540">
    <property type="entry name" value="P-loop containing nucleoside triphosphate hydrolases"/>
    <property type="match status" value="1"/>
</dbReference>
<feature type="domain" description="R13L1/DRL21-like LRR repeat region" evidence="4">
    <location>
        <begin position="653"/>
        <end position="721"/>
    </location>
</feature>
<dbReference type="SUPFAM" id="SSF52047">
    <property type="entry name" value="RNI-like"/>
    <property type="match status" value="1"/>
</dbReference>
<dbReference type="InterPro" id="IPR027417">
    <property type="entry name" value="P-loop_NTPase"/>
</dbReference>
<dbReference type="Proteomes" id="UP001443914">
    <property type="component" value="Unassembled WGS sequence"/>
</dbReference>
<proteinExistence type="predicted"/>
<evidence type="ECO:0000259" key="3">
    <source>
        <dbReference type="Pfam" id="PF00931"/>
    </source>
</evidence>
<dbReference type="PRINTS" id="PR00364">
    <property type="entry name" value="DISEASERSIST"/>
</dbReference>
<sequence length="1038" mass="119181">MYNMVTATITKRPLKTFPCPPNITEKIEEEERVKRVEESWNSLLHDRLNSRTLWVTDDQLLKETIYALDKLKTVSHKIDQKSRILYEDSRARMMDGMEKITTPCPFNKQVMFGRDKEISDIKAEVLKHVDNTFIGIGGKAGIGKTMLAQLIFDDIDVCKAYDYRHWLNCNDDNISEFLFSSQAQRSLHRRERNHRALVVLDRWTYNLNQVVPALWSIASRVTHSIKIIVTAVDLNLLFDDSPYKPKSFHLSEGLTKEESWALFESLAFSSETTISTEERTRIINSEIISPLINKCSYNPCVINTIASILSTKTTLEEWKHFLDVVLPSLPKIIETITSVFNLVAFKRLPFLMKRCLLFCSLFPTDYEFNKVDLNLWLAREFKFKNSSEDTVDVELSGDEYLRKLHTMGYFIEVGKIEDGILSYKMSVFGYEFVKFVAKLDYSEYQSVGTSAPHVDPDTIRHVSIIVDDASWHAPSWLSAAKNLRSFIFFGKSCEHVTGIDNVITSLNYLQILSINMLNCEHFLSYVEDLELLRSFSVRIATPNLLLEFVTRMPNLSVFDLRNSNAYIILAEEFQQKLQSLRHLYLRCNELDKMAIKCGELVSLSKSNVFIMGQIDSLLDYNYIHEDRMTNSLISDDILENIINSSNKSLIWTSPSHRDDDIVVKALQAPVTLESLSIRYWKGLTFPQFLDVVSIQIADSHECECISPFVTLPKLKSLKLRNLGALKYIQKLGDEAHEATVVHFPNLETLMLANLPKLEVWTGYFGVGSSSNHQKIPRLMKLEISNTKLILLPTIETLESLEVNDISLKLLEELVSEGSSSMWRMKMLNISRIRGLNSLSIDLRVLESLTIRQCHELTTLLVAENPILKVLEIHECSNFKDPSRALAQMTQLEKLEIHGCQEIDLHNNTITWSSFNNLRHLKLVNLSKLESLPSGLGCLTALETMWICWVYNLRELPEWIGSYKHRQRLVVRNCPSLNRIPESLGLLLDESSVLQIEFCCCHALKKLPESISRNQLSRLVIRECPKLEKTLRARAQQLG</sequence>
<dbReference type="GO" id="GO:0006952">
    <property type="term" value="P:defense response"/>
    <property type="evidence" value="ECO:0007669"/>
    <property type="project" value="UniProtKB-KW"/>
</dbReference>
<dbReference type="PANTHER" id="PTHR36766:SF30">
    <property type="entry name" value="TIR-NBS TYPE DISEASE RESISTANCE PROTEIN-RELATED"/>
    <property type="match status" value="1"/>
</dbReference>
<accession>A0AAW1I2Q8</accession>
<organism evidence="5 6">
    <name type="scientific">Saponaria officinalis</name>
    <name type="common">Common soapwort</name>
    <name type="synonym">Lychnis saponaria</name>
    <dbReference type="NCBI Taxonomy" id="3572"/>
    <lineage>
        <taxon>Eukaryota</taxon>
        <taxon>Viridiplantae</taxon>
        <taxon>Streptophyta</taxon>
        <taxon>Embryophyta</taxon>
        <taxon>Tracheophyta</taxon>
        <taxon>Spermatophyta</taxon>
        <taxon>Magnoliopsida</taxon>
        <taxon>eudicotyledons</taxon>
        <taxon>Gunneridae</taxon>
        <taxon>Pentapetalae</taxon>
        <taxon>Caryophyllales</taxon>
        <taxon>Caryophyllaceae</taxon>
        <taxon>Caryophylleae</taxon>
        <taxon>Saponaria</taxon>
    </lineage>
</organism>
<evidence type="ECO:0000313" key="6">
    <source>
        <dbReference type="Proteomes" id="UP001443914"/>
    </source>
</evidence>
<dbReference type="Gene3D" id="3.80.10.10">
    <property type="entry name" value="Ribonuclease Inhibitor"/>
    <property type="match status" value="2"/>
</dbReference>
<evidence type="ECO:0008006" key="7">
    <source>
        <dbReference type="Google" id="ProtNLM"/>
    </source>
</evidence>
<evidence type="ECO:0000256" key="1">
    <source>
        <dbReference type="ARBA" id="ARBA00022614"/>
    </source>
</evidence>
<dbReference type="AlphaFoldDB" id="A0AAW1I2Q8"/>
<reference evidence="5" key="1">
    <citation type="submission" date="2024-03" db="EMBL/GenBank/DDBJ databases">
        <title>WGS assembly of Saponaria officinalis var. Norfolk2.</title>
        <authorList>
            <person name="Jenkins J."/>
            <person name="Shu S."/>
            <person name="Grimwood J."/>
            <person name="Barry K."/>
            <person name="Goodstein D."/>
            <person name="Schmutz J."/>
            <person name="Leebens-Mack J."/>
            <person name="Osbourn A."/>
        </authorList>
    </citation>
    <scope>NUCLEOTIDE SEQUENCE [LARGE SCALE GENOMIC DNA]</scope>
    <source>
        <strain evidence="5">JIC</strain>
    </source>
</reference>
<dbReference type="InterPro" id="IPR002182">
    <property type="entry name" value="NB-ARC"/>
</dbReference>
<comment type="caution">
    <text evidence="5">The sequence shown here is derived from an EMBL/GenBank/DDBJ whole genome shotgun (WGS) entry which is preliminary data.</text>
</comment>
<dbReference type="PANTHER" id="PTHR36766">
    <property type="entry name" value="PLANT BROAD-SPECTRUM MILDEW RESISTANCE PROTEIN RPW8"/>
    <property type="match status" value="1"/>
</dbReference>
<evidence type="ECO:0000256" key="2">
    <source>
        <dbReference type="ARBA" id="ARBA00022821"/>
    </source>
</evidence>
<name>A0AAW1I2Q8_SAPOF</name>
<evidence type="ECO:0000313" key="5">
    <source>
        <dbReference type="EMBL" id="KAK9682863.1"/>
    </source>
</evidence>
<keyword evidence="6" id="KW-1185">Reference proteome</keyword>
<dbReference type="InterPro" id="IPR032675">
    <property type="entry name" value="LRR_dom_sf"/>
</dbReference>
<gene>
    <name evidence="5" type="ORF">RND81_10G102100</name>
</gene>
<dbReference type="InterPro" id="IPR056789">
    <property type="entry name" value="LRR_R13L1-DRL21"/>
</dbReference>
<dbReference type="InterPro" id="IPR042197">
    <property type="entry name" value="Apaf_helical"/>
</dbReference>
<dbReference type="SUPFAM" id="SSF52058">
    <property type="entry name" value="L domain-like"/>
    <property type="match status" value="1"/>
</dbReference>
<dbReference type="Pfam" id="PF00931">
    <property type="entry name" value="NB-ARC"/>
    <property type="match status" value="1"/>
</dbReference>
<keyword evidence="1" id="KW-0433">Leucine-rich repeat</keyword>
<evidence type="ECO:0000259" key="4">
    <source>
        <dbReference type="Pfam" id="PF25019"/>
    </source>
</evidence>
<feature type="domain" description="NB-ARC" evidence="3">
    <location>
        <begin position="115"/>
        <end position="271"/>
    </location>
</feature>
<dbReference type="Gene3D" id="3.40.50.300">
    <property type="entry name" value="P-loop containing nucleotide triphosphate hydrolases"/>
    <property type="match status" value="1"/>
</dbReference>
<dbReference type="Pfam" id="PF25019">
    <property type="entry name" value="LRR_R13L1-DRL21"/>
    <property type="match status" value="1"/>
</dbReference>
<dbReference type="GO" id="GO:0043531">
    <property type="term" value="F:ADP binding"/>
    <property type="evidence" value="ECO:0007669"/>
    <property type="project" value="InterPro"/>
</dbReference>
<keyword evidence="2" id="KW-0611">Plant defense</keyword>